<evidence type="ECO:0000313" key="1">
    <source>
        <dbReference type="EMBL" id="ARW64311.1"/>
    </source>
</evidence>
<protein>
    <submittedName>
        <fullName evidence="1">Uncharacterized protein</fullName>
    </submittedName>
</protein>
<organism evidence="1">
    <name type="scientific">Polysiphonia infestans</name>
    <dbReference type="NCBI Taxonomy" id="2006978"/>
    <lineage>
        <taxon>Eukaryota</taxon>
        <taxon>Rhodophyta</taxon>
        <taxon>Florideophyceae</taxon>
        <taxon>Rhodymeniophycidae</taxon>
        <taxon>Ceramiales</taxon>
        <taxon>Rhodomelaceae</taxon>
        <taxon>Polysiphonioideae</taxon>
        <taxon>Polysiphonia</taxon>
    </lineage>
</organism>
<geneLocation type="chloroplast" evidence="1"/>
<keyword evidence="1" id="KW-0934">Plastid</keyword>
<reference evidence="1" key="1">
    <citation type="journal article" date="2017" name="J. Phycol.">
        <title>Analysis of chloroplast genomes and a supermatrix inform reclassification of the Rhodomelaceae (Rhodophyta).</title>
        <authorList>
            <person name="Diaz-Tapia P."/>
            <person name="Maggs C.A."/>
            <person name="West J.A."/>
            <person name="Verbruggen H."/>
        </authorList>
    </citation>
    <scope>NUCLEOTIDE SEQUENCE</scope>
    <source>
        <strain evidence="1">PD763</strain>
    </source>
</reference>
<keyword evidence="1" id="KW-0150">Chloroplast</keyword>
<dbReference type="GeneID" id="33357342"/>
<proteinExistence type="predicted"/>
<dbReference type="RefSeq" id="YP_009395331.1">
    <property type="nucleotide sequence ID" value="NC_035277.1"/>
</dbReference>
<accession>A0A1Z1MEW6</accession>
<dbReference type="EMBL" id="MF101432">
    <property type="protein sequence ID" value="ARW64311.1"/>
    <property type="molecule type" value="Genomic_DNA"/>
</dbReference>
<name>A0A1Z1MEW6_9FLOR</name>
<dbReference type="AlphaFoldDB" id="A0A1Z1MEW6"/>
<sequence>MQTLNFLKFVRVIYYIDCFILFSLELRNNILLINFESTN</sequence>
<gene>
    <name evidence="1" type="primary">orf39b</name>
</gene>